<comment type="caution">
    <text evidence="2">The sequence shown here is derived from an EMBL/GenBank/DDBJ whole genome shotgun (WGS) entry which is preliminary data.</text>
</comment>
<accession>A0A7Y9DL47</accession>
<dbReference type="Proteomes" id="UP000521922">
    <property type="component" value="Unassembled WGS sequence"/>
</dbReference>
<evidence type="ECO:0000256" key="1">
    <source>
        <dbReference type="SAM" id="MobiDB-lite"/>
    </source>
</evidence>
<dbReference type="AlphaFoldDB" id="A0A7Y9DL47"/>
<gene>
    <name evidence="2" type="ORF">BJ968_002147</name>
</gene>
<name>A0A7Y9DL47_9ACTN</name>
<sequence length="179" mass="19050">MTSGISSSFDDGLGVLAHGPRVLSTGPGIGIGLRCVFAHLDGLLLSVQVKAVGQTARDAYESDVHPGSRSGRRHRPRLPRSDVRLSVPASAAGLTPDGELWLRLHHRYDSAAHTARGYSDGTPGTPAYVHDLDLWWPKLPEDARLPLEAGWPELGAPVTTTVLALENLDDLAEQVVGLG</sequence>
<evidence type="ECO:0000313" key="3">
    <source>
        <dbReference type="Proteomes" id="UP000521922"/>
    </source>
</evidence>
<proteinExistence type="predicted"/>
<keyword evidence="3" id="KW-1185">Reference proteome</keyword>
<evidence type="ECO:0000313" key="2">
    <source>
        <dbReference type="EMBL" id="NYD22607.1"/>
    </source>
</evidence>
<reference evidence="2 3" key="1">
    <citation type="submission" date="2020-07" db="EMBL/GenBank/DDBJ databases">
        <title>Sequencing the genomes of 1000 actinobacteria strains.</title>
        <authorList>
            <person name="Klenk H.-P."/>
        </authorList>
    </citation>
    <scope>NUCLEOTIDE SEQUENCE [LARGE SCALE GENOMIC DNA]</scope>
    <source>
        <strain evidence="2 3">DSM 7487</strain>
    </source>
</reference>
<dbReference type="RefSeq" id="WP_179751701.1">
    <property type="nucleotide sequence ID" value="NZ_BAAAGN010000034.1"/>
</dbReference>
<organism evidence="2 3">
    <name type="scientific">Kineococcus aurantiacus</name>
    <dbReference type="NCBI Taxonomy" id="37633"/>
    <lineage>
        <taxon>Bacteria</taxon>
        <taxon>Bacillati</taxon>
        <taxon>Actinomycetota</taxon>
        <taxon>Actinomycetes</taxon>
        <taxon>Kineosporiales</taxon>
        <taxon>Kineosporiaceae</taxon>
        <taxon>Kineococcus</taxon>
    </lineage>
</organism>
<feature type="region of interest" description="Disordered" evidence="1">
    <location>
        <begin position="58"/>
        <end position="81"/>
    </location>
</feature>
<dbReference type="EMBL" id="JACCBB010000001">
    <property type="protein sequence ID" value="NYD22607.1"/>
    <property type="molecule type" value="Genomic_DNA"/>
</dbReference>
<protein>
    <submittedName>
        <fullName evidence="2">Uncharacterized protein</fullName>
    </submittedName>
</protein>